<evidence type="ECO:0000256" key="4">
    <source>
        <dbReference type="ARBA" id="ARBA00022695"/>
    </source>
</evidence>
<keyword evidence="12" id="KW-1185">Reference proteome</keyword>
<protein>
    <recommendedName>
        <fullName evidence="10">NAD(P)(+)--arginine ADP-ribosyltransferase</fullName>
        <ecNumber evidence="10">2.4.2.31</ecNumber>
    </recommendedName>
    <alternativeName>
        <fullName evidence="10">Mono(ADP-ribosyl)transferase</fullName>
    </alternativeName>
</protein>
<evidence type="ECO:0000256" key="7">
    <source>
        <dbReference type="ARBA" id="ARBA00023027"/>
    </source>
</evidence>
<sequence>LLLKNLLIFPNICLYYYEAMGTLSSDPLICSFPLDLAPNSVDDMYNGCEDEMGKRVASLLNTEKKGEFREAWRAAQKCYSNNWATTTSRLKKEQIMAIHAYTLGMPPIYDKFNKAVRTQKSGYKTKFQYHALHFYLTMALRSLKHNAPQCVKTYRRTNCKFETEINREIRFGGFTSSSEGGYPSPHFGDQSCFEITTCFGADISTFSMFEWENEVLIPPYEVFKVTDIQKRSGKNFLPCQVVYKLKSTRKTRSSLNCALTKSGL</sequence>
<evidence type="ECO:0000256" key="8">
    <source>
        <dbReference type="ARBA" id="ARBA00023157"/>
    </source>
</evidence>
<keyword evidence="5" id="KW-0732">Signal</keyword>
<dbReference type="EC" id="2.4.2.31" evidence="10"/>
<dbReference type="AlphaFoldDB" id="A0A3B5MJV4"/>
<evidence type="ECO:0000256" key="6">
    <source>
        <dbReference type="ARBA" id="ARBA00022857"/>
    </source>
</evidence>
<dbReference type="GO" id="GO:0003950">
    <property type="term" value="F:NAD+ poly-ADP-ribosyltransferase activity"/>
    <property type="evidence" value="ECO:0007669"/>
    <property type="project" value="TreeGrafter"/>
</dbReference>
<keyword evidence="2 10" id="KW-0328">Glycosyltransferase</keyword>
<dbReference type="InterPro" id="IPR000768">
    <property type="entry name" value="ART"/>
</dbReference>
<evidence type="ECO:0000256" key="3">
    <source>
        <dbReference type="ARBA" id="ARBA00022679"/>
    </source>
</evidence>
<comment type="catalytic activity">
    <reaction evidence="9 10">
        <text>L-arginyl-[protein] + NAD(+) = N(omega)-(ADP-D-ribosyl)-L-arginyl-[protein] + nicotinamide + H(+)</text>
        <dbReference type="Rhea" id="RHEA:19149"/>
        <dbReference type="Rhea" id="RHEA-COMP:10532"/>
        <dbReference type="Rhea" id="RHEA-COMP:15087"/>
        <dbReference type="ChEBI" id="CHEBI:15378"/>
        <dbReference type="ChEBI" id="CHEBI:17154"/>
        <dbReference type="ChEBI" id="CHEBI:29965"/>
        <dbReference type="ChEBI" id="CHEBI:57540"/>
        <dbReference type="ChEBI" id="CHEBI:142554"/>
        <dbReference type="EC" id="2.4.2.31"/>
    </reaction>
</comment>
<evidence type="ECO:0000256" key="9">
    <source>
        <dbReference type="ARBA" id="ARBA00047597"/>
    </source>
</evidence>
<reference evidence="11" key="2">
    <citation type="submission" date="2025-09" db="UniProtKB">
        <authorList>
            <consortium name="Ensembl"/>
        </authorList>
    </citation>
    <scope>IDENTIFICATION</scope>
</reference>
<reference evidence="11" key="1">
    <citation type="submission" date="2025-08" db="UniProtKB">
        <authorList>
            <consortium name="Ensembl"/>
        </authorList>
    </citation>
    <scope>IDENTIFICATION</scope>
</reference>
<dbReference type="GO" id="GO:0016779">
    <property type="term" value="F:nucleotidyltransferase activity"/>
    <property type="evidence" value="ECO:0007669"/>
    <property type="project" value="UniProtKB-KW"/>
</dbReference>
<dbReference type="Proteomes" id="UP000261380">
    <property type="component" value="Unplaced"/>
</dbReference>
<dbReference type="PRINTS" id="PR00970">
    <property type="entry name" value="RIBTRNSFRASE"/>
</dbReference>
<keyword evidence="4" id="KW-0548">Nucleotidyltransferase</keyword>
<comment type="similarity">
    <text evidence="1 10">Belongs to the Arg-specific ADP-ribosyltransferase family.</text>
</comment>
<dbReference type="Gene3D" id="3.90.176.10">
    <property type="entry name" value="Toxin ADP-ribosyltransferase, Chain A, domain 1"/>
    <property type="match status" value="1"/>
</dbReference>
<evidence type="ECO:0000256" key="2">
    <source>
        <dbReference type="ARBA" id="ARBA00022676"/>
    </source>
</evidence>
<evidence type="ECO:0000313" key="12">
    <source>
        <dbReference type="Proteomes" id="UP000261380"/>
    </source>
</evidence>
<evidence type="ECO:0000256" key="10">
    <source>
        <dbReference type="RuleBase" id="RU361228"/>
    </source>
</evidence>
<evidence type="ECO:0000313" key="11">
    <source>
        <dbReference type="Ensembl" id="ENSXCOP00000019809.1"/>
    </source>
</evidence>
<keyword evidence="7 10" id="KW-0520">NAD</keyword>
<name>A0A3B5MJV4_9TELE</name>
<organism evidence="11 12">
    <name type="scientific">Xiphophorus couchianus</name>
    <name type="common">Monterrey platyfish</name>
    <dbReference type="NCBI Taxonomy" id="32473"/>
    <lineage>
        <taxon>Eukaryota</taxon>
        <taxon>Metazoa</taxon>
        <taxon>Chordata</taxon>
        <taxon>Craniata</taxon>
        <taxon>Vertebrata</taxon>
        <taxon>Euteleostomi</taxon>
        <taxon>Actinopterygii</taxon>
        <taxon>Neopterygii</taxon>
        <taxon>Teleostei</taxon>
        <taxon>Neoteleostei</taxon>
        <taxon>Acanthomorphata</taxon>
        <taxon>Ovalentaria</taxon>
        <taxon>Atherinomorphae</taxon>
        <taxon>Cyprinodontiformes</taxon>
        <taxon>Poeciliidae</taxon>
        <taxon>Poeciliinae</taxon>
        <taxon>Xiphophorus</taxon>
    </lineage>
</organism>
<keyword evidence="6 10" id="KW-0521">NADP</keyword>
<dbReference type="SUPFAM" id="SSF56399">
    <property type="entry name" value="ADP-ribosylation"/>
    <property type="match status" value="1"/>
</dbReference>
<keyword evidence="3 10" id="KW-0808">Transferase</keyword>
<keyword evidence="8" id="KW-1015">Disulfide bond</keyword>
<evidence type="ECO:0000256" key="1">
    <source>
        <dbReference type="ARBA" id="ARBA00009558"/>
    </source>
</evidence>
<dbReference type="FunFam" id="3.90.176.10:FF:000001">
    <property type="entry name" value="NAD(P)(+)--arginine ADP-ribosyltransferase"/>
    <property type="match status" value="1"/>
</dbReference>
<dbReference type="InterPro" id="IPR050999">
    <property type="entry name" value="ADP-ribosyltransferase_ARG"/>
</dbReference>
<dbReference type="Ensembl" id="ENSXCOT00000020055.1">
    <property type="protein sequence ID" value="ENSXCOP00000019809.1"/>
    <property type="gene ID" value="ENSXCOG00000014867.1"/>
</dbReference>
<accession>A0A3B5MJV4</accession>
<evidence type="ECO:0000256" key="5">
    <source>
        <dbReference type="ARBA" id="ARBA00022729"/>
    </source>
</evidence>
<dbReference type="PANTHER" id="PTHR10339">
    <property type="entry name" value="ADP-RIBOSYLTRANSFERASE"/>
    <property type="match status" value="1"/>
</dbReference>
<dbReference type="Pfam" id="PF01129">
    <property type="entry name" value="ART"/>
    <property type="match status" value="1"/>
</dbReference>
<dbReference type="GeneTree" id="ENSGT01030000234601"/>
<proteinExistence type="inferred from homology"/>
<dbReference type="GO" id="GO:0106274">
    <property type="term" value="F:NAD+-protein-arginine ADP-ribosyltransferase activity"/>
    <property type="evidence" value="ECO:0007669"/>
    <property type="project" value="UniProtKB-EC"/>
</dbReference>
<dbReference type="PANTHER" id="PTHR10339:SF27">
    <property type="entry name" value="NAD(P)(+)--ARGININE ADP-RIBOSYLTRANSFERASE"/>
    <property type="match status" value="1"/>
</dbReference>
<dbReference type="PROSITE" id="PS51996">
    <property type="entry name" value="TR_MART"/>
    <property type="match status" value="1"/>
</dbReference>